<organism evidence="2 3">
    <name type="scientific">Nocardioides aquiterrae</name>
    <dbReference type="NCBI Taxonomy" id="203799"/>
    <lineage>
        <taxon>Bacteria</taxon>
        <taxon>Bacillati</taxon>
        <taxon>Actinomycetota</taxon>
        <taxon>Actinomycetes</taxon>
        <taxon>Propionibacteriales</taxon>
        <taxon>Nocardioidaceae</taxon>
        <taxon>Nocardioides</taxon>
    </lineage>
</organism>
<evidence type="ECO:0008006" key="4">
    <source>
        <dbReference type="Google" id="ProtNLM"/>
    </source>
</evidence>
<evidence type="ECO:0000313" key="3">
    <source>
        <dbReference type="Proteomes" id="UP001499979"/>
    </source>
</evidence>
<comment type="caution">
    <text evidence="2">The sequence shown here is derived from an EMBL/GenBank/DDBJ whole genome shotgun (WGS) entry which is preliminary data.</text>
</comment>
<proteinExistence type="predicted"/>
<dbReference type="NCBIfam" id="NF045524">
    <property type="entry name" value="MXAN_6640_HExxH"/>
    <property type="match status" value="1"/>
</dbReference>
<feature type="signal peptide" evidence="1">
    <location>
        <begin position="1"/>
        <end position="27"/>
    </location>
</feature>
<dbReference type="Proteomes" id="UP001499979">
    <property type="component" value="Unassembled WGS sequence"/>
</dbReference>
<feature type="chain" id="PRO_5046301889" description="Neutral metalloprotease" evidence="1">
    <location>
        <begin position="28"/>
        <end position="488"/>
    </location>
</feature>
<name>A0ABP4EX81_9ACTN</name>
<evidence type="ECO:0000256" key="1">
    <source>
        <dbReference type="SAM" id="SignalP"/>
    </source>
</evidence>
<protein>
    <recommendedName>
        <fullName evidence="4">Neutral metalloprotease</fullName>
    </recommendedName>
</protein>
<evidence type="ECO:0000313" key="2">
    <source>
        <dbReference type="EMBL" id="GAA1139522.1"/>
    </source>
</evidence>
<gene>
    <name evidence="2" type="ORF">GCM10009606_18960</name>
</gene>
<accession>A0ABP4EX81</accession>
<dbReference type="EMBL" id="BAAAJE010000006">
    <property type="protein sequence ID" value="GAA1139522.1"/>
    <property type="molecule type" value="Genomic_DNA"/>
</dbReference>
<keyword evidence="3" id="KW-1185">Reference proteome</keyword>
<sequence length="488" mass="53711">MSERVLRRPVAALVALALPLLAAPAYGGESGPASTRAAARALAAAEHPDGSRDQTLVLRDLRAHRDELAPADRARAAALLQRPGGDRSQCFTTVCVHWFTSGSDKATRDYVDRVARVAQSVLKTYRAAGYRAPEADGTAGGNGLLDIYLSDLGTQGLYGYCDSDATPTDPGPYDAPAYCAFDNDYQEFPNHTPLENLQVTAAHELFHAVQFAYDYYEDAWFMEATATWAEDELYDDVNDNLQYLAQSPLTQPDRSMDHFENLGVRQYGDWIFFRYLTERYPDAQGGLPTLVREAWELADGAKGGPDEYSIRAVADTLAARGTTMRDAWVRFADANRRPGTSYDEGRANRYPEGRLSGRVSLTGGSRDSGWKARRVDHLAASTVRFTRAAKMRAGSLKLRLDLPPRGRGSGAIATVYRTSGRPLATQVRLDAAGDATRTLPFGQDVKYVEVTLANAGIHYTCWKRTSFSCQGRPDDDGLRFRVRAKALR</sequence>
<keyword evidence="1" id="KW-0732">Signal</keyword>
<reference evidence="3" key="1">
    <citation type="journal article" date="2019" name="Int. J. Syst. Evol. Microbiol.">
        <title>The Global Catalogue of Microorganisms (GCM) 10K type strain sequencing project: providing services to taxonomists for standard genome sequencing and annotation.</title>
        <authorList>
            <consortium name="The Broad Institute Genomics Platform"/>
            <consortium name="The Broad Institute Genome Sequencing Center for Infectious Disease"/>
            <person name="Wu L."/>
            <person name="Ma J."/>
        </authorList>
    </citation>
    <scope>NUCLEOTIDE SEQUENCE [LARGE SCALE GENOMIC DNA]</scope>
    <source>
        <strain evidence="3">JCM 11813</strain>
    </source>
</reference>